<evidence type="ECO:0000256" key="2">
    <source>
        <dbReference type="ARBA" id="ARBA00022448"/>
    </source>
</evidence>
<dbReference type="PANTHER" id="PTHR30069">
    <property type="entry name" value="TONB-DEPENDENT OUTER MEMBRANE RECEPTOR"/>
    <property type="match status" value="1"/>
</dbReference>
<dbReference type="InterPro" id="IPR039426">
    <property type="entry name" value="TonB-dep_rcpt-like"/>
</dbReference>
<dbReference type="Pfam" id="PF25183">
    <property type="entry name" value="OMP_b-brl_4"/>
    <property type="match status" value="1"/>
</dbReference>
<evidence type="ECO:0000259" key="8">
    <source>
        <dbReference type="Pfam" id="PF25183"/>
    </source>
</evidence>
<keyword evidence="2" id="KW-0813">Transport</keyword>
<dbReference type="InterPro" id="IPR036942">
    <property type="entry name" value="Beta-barrel_TonB_sf"/>
</dbReference>
<evidence type="ECO:0000256" key="3">
    <source>
        <dbReference type="ARBA" id="ARBA00022452"/>
    </source>
</evidence>
<reference evidence="10" key="1">
    <citation type="journal article" date="2019" name="Int. J. Syst. Evol. Microbiol.">
        <title>The Global Catalogue of Microorganisms (GCM) 10K type strain sequencing project: providing services to taxonomists for standard genome sequencing and annotation.</title>
        <authorList>
            <consortium name="The Broad Institute Genomics Platform"/>
            <consortium name="The Broad Institute Genome Sequencing Center for Infectious Disease"/>
            <person name="Wu L."/>
            <person name="Ma J."/>
        </authorList>
    </citation>
    <scope>NUCLEOTIDE SEQUENCE [LARGE SCALE GENOMIC DNA]</scope>
    <source>
        <strain evidence="10">JCM 17626</strain>
    </source>
</reference>
<proteinExistence type="predicted"/>
<evidence type="ECO:0000256" key="7">
    <source>
        <dbReference type="SAM" id="SignalP"/>
    </source>
</evidence>
<dbReference type="Pfam" id="PF13620">
    <property type="entry name" value="CarboxypepD_reg"/>
    <property type="match status" value="1"/>
</dbReference>
<dbReference type="SUPFAM" id="SSF56935">
    <property type="entry name" value="Porins"/>
    <property type="match status" value="1"/>
</dbReference>
<gene>
    <name evidence="9" type="ORF">GCM10022289_46920</name>
</gene>
<evidence type="ECO:0000256" key="5">
    <source>
        <dbReference type="ARBA" id="ARBA00023136"/>
    </source>
</evidence>
<dbReference type="InterPro" id="IPR013784">
    <property type="entry name" value="Carb-bd-like_fold"/>
</dbReference>
<keyword evidence="5" id="KW-0472">Membrane</keyword>
<name>A0ABP8BQK4_9SPHI</name>
<keyword evidence="7" id="KW-0732">Signal</keyword>
<dbReference type="PANTHER" id="PTHR30069:SF46">
    <property type="entry name" value="OAR PROTEIN"/>
    <property type="match status" value="1"/>
</dbReference>
<evidence type="ECO:0000256" key="6">
    <source>
        <dbReference type="ARBA" id="ARBA00023237"/>
    </source>
</evidence>
<dbReference type="Proteomes" id="UP001501772">
    <property type="component" value="Unassembled WGS sequence"/>
</dbReference>
<comment type="caution">
    <text evidence="9">The sequence shown here is derived from an EMBL/GenBank/DDBJ whole genome shotgun (WGS) entry which is preliminary data.</text>
</comment>
<feature type="signal peptide" evidence="7">
    <location>
        <begin position="1"/>
        <end position="33"/>
    </location>
</feature>
<keyword evidence="6" id="KW-0998">Cell outer membrane</keyword>
<dbReference type="Gene3D" id="2.60.40.1120">
    <property type="entry name" value="Carboxypeptidase-like, regulatory domain"/>
    <property type="match status" value="1"/>
</dbReference>
<dbReference type="Gene3D" id="2.40.170.20">
    <property type="entry name" value="TonB-dependent receptor, beta-barrel domain"/>
    <property type="match status" value="1"/>
</dbReference>
<organism evidence="9 10">
    <name type="scientific">Pedobacter jeongneungensis</name>
    <dbReference type="NCBI Taxonomy" id="947309"/>
    <lineage>
        <taxon>Bacteria</taxon>
        <taxon>Pseudomonadati</taxon>
        <taxon>Bacteroidota</taxon>
        <taxon>Sphingobacteriia</taxon>
        <taxon>Sphingobacteriales</taxon>
        <taxon>Sphingobacteriaceae</taxon>
        <taxon>Pedobacter</taxon>
    </lineage>
</organism>
<protein>
    <submittedName>
        <fullName evidence="9">Carboxypeptidase regulatory-like domain-containing protein</fullName>
    </submittedName>
</protein>
<keyword evidence="3" id="KW-1134">Transmembrane beta strand</keyword>
<keyword evidence="10" id="KW-1185">Reference proteome</keyword>
<evidence type="ECO:0000313" key="10">
    <source>
        <dbReference type="Proteomes" id="UP001501772"/>
    </source>
</evidence>
<dbReference type="InterPro" id="IPR057601">
    <property type="entry name" value="Oar-like_b-barrel"/>
</dbReference>
<evidence type="ECO:0000256" key="4">
    <source>
        <dbReference type="ARBA" id="ARBA00022692"/>
    </source>
</evidence>
<feature type="chain" id="PRO_5045903131" evidence="7">
    <location>
        <begin position="34"/>
        <end position="1124"/>
    </location>
</feature>
<accession>A0ABP8BQK4</accession>
<keyword evidence="4" id="KW-0812">Transmembrane</keyword>
<evidence type="ECO:0000256" key="1">
    <source>
        <dbReference type="ARBA" id="ARBA00004571"/>
    </source>
</evidence>
<evidence type="ECO:0000313" key="9">
    <source>
        <dbReference type="EMBL" id="GAA4213998.1"/>
    </source>
</evidence>
<feature type="domain" description="TonB-dependent transporter Oar-like beta-barrel" evidence="8">
    <location>
        <begin position="245"/>
        <end position="1057"/>
    </location>
</feature>
<sequence>MKFATTNSLTYKINMKKIFTILSLLFAVISLHAQVTTGNLSGTIKDAKTTLPGVTIKATHMPSGTSYVVSTNDDGRFTISNMRPGGPYKVVVTYVGMDPKTIENISLPLGDTYILNLNMASGGKDLSEVNIKGASKNSPLNASRTGTSTSLGKKEINALPTLSRSLSDLTRMAPQANGAAIGGGNSRQNNVTVDGADFNNNFGIGNNLPGNGNPVSIDALEEISVNVTPYDVKQTGFIGASINAVTRSGTNEFSGSAYTYFRNQNQIGKKVSNYPELADPTDQTYKTFGARIGGPIIKNKLFFFLNAERENEVRPGQTRLAATPEAPYGSGIPNVVRPTVAELDEISNYLKTTYGYDPGIYQGYPSETERTNLLGRLDWNINQNNHFNIRGSYVKTKSPSFVSTSRSPLGAFPGGGSRTGNTALAFKNSNYYQESNLYSITAELNSKVFNRFANTLRLSYTNQNDPRSSDSQVFPLVDILKADGNSAPTPFTTFGYEPFTYGNLRDVQVYSLNDYVTWAVGKHNITAGLQGDYSITKNGFQRFGTSYYTFNSWDDFKNGAKPIEFAQTYSLSPNYEQAFPTYKFWQFSGYVQDEISVTERLRVTGGIRAELATYPKILQEHPLVSALTFHDGERLNTGNLPKSKISISPRIGFNWDVTGDRSIQVRGGAGLFVGRIPNVWIVAQAGDAGMLQITETYSGQNNTPGPFNPNIGAYRPTTVPVAGTVLPNPITVMDKNLKMPAAFKTSLAVDVKLPYGIVGSVEGIFNRDIRTILFRNANLVDPKPLNVAGYPDNRLIYPNAATDKFINPILNGQAVPNGTVIPGTGARQPDAFNVIVLGNANKGYYYSLTGTLSKRFDNGFGATVSYIRSSAKSLYEGSGDQTLSAWQATSSVNGANNPTLGYSGFVSPDRIIASVYYRKEFIKHLGTQFTLVYDGSNGRTSYTYSTDINRDGINGDLIYVPKDASEINFVALTVGTGADMVTYTPKQQSDLFFRYIDQDKYLRGRKGQYAERNAVITPFNGQWDFKFLQDIFTNVGGKRNTIQFSIDIKNFGNLLNKNWGMQSNFGTTSILVPTNVANLTPGGTTKPTFRIATDRNFPIVNGNRDVVGYASTYEMQFGFRYLFN</sequence>
<dbReference type="EMBL" id="BAABBY010000018">
    <property type="protein sequence ID" value="GAA4213998.1"/>
    <property type="molecule type" value="Genomic_DNA"/>
</dbReference>
<dbReference type="SUPFAM" id="SSF49452">
    <property type="entry name" value="Starch-binding domain-like"/>
    <property type="match status" value="1"/>
</dbReference>
<comment type="subcellular location">
    <subcellularLocation>
        <location evidence="1">Cell outer membrane</location>
        <topology evidence="1">Multi-pass membrane protein</topology>
    </subcellularLocation>
</comment>